<evidence type="ECO:0000313" key="2">
    <source>
        <dbReference type="EMBL" id="PKZ17314.1"/>
    </source>
</evidence>
<organism evidence="2 3">
    <name type="scientific">Anaerococcus octavius</name>
    <dbReference type="NCBI Taxonomy" id="54007"/>
    <lineage>
        <taxon>Bacteria</taxon>
        <taxon>Bacillati</taxon>
        <taxon>Bacillota</taxon>
        <taxon>Tissierellia</taxon>
        <taxon>Tissierellales</taxon>
        <taxon>Peptoniphilaceae</taxon>
        <taxon>Anaerococcus</taxon>
    </lineage>
</organism>
<keyword evidence="3" id="KW-1185">Reference proteome</keyword>
<gene>
    <name evidence="2" type="ORF">CYJ34_00995</name>
</gene>
<comment type="caution">
    <text evidence="2">The sequence shown here is derived from an EMBL/GenBank/DDBJ whole genome shotgun (WGS) entry which is preliminary data.</text>
</comment>
<sequence length="82" mass="9913">MKIYMNEQGLLEKERELCLGLGGIENFIKELDAMRDTFQEVQDRYENFEKVYHSDMKNILEELFKFNQSFVRNNETLIDKIE</sequence>
<protein>
    <submittedName>
        <fullName evidence="2">Uncharacterized protein</fullName>
    </submittedName>
</protein>
<evidence type="ECO:0000313" key="3">
    <source>
        <dbReference type="Proteomes" id="UP000234335"/>
    </source>
</evidence>
<dbReference type="Proteomes" id="UP000234335">
    <property type="component" value="Unassembled WGS sequence"/>
</dbReference>
<keyword evidence="1" id="KW-0175">Coiled coil</keyword>
<evidence type="ECO:0000256" key="1">
    <source>
        <dbReference type="SAM" id="Coils"/>
    </source>
</evidence>
<accession>A0A2I1MB10</accession>
<feature type="coiled-coil region" evidence="1">
    <location>
        <begin position="24"/>
        <end position="51"/>
    </location>
</feature>
<name>A0A2I1MB10_9FIRM</name>
<reference evidence="2 3" key="1">
    <citation type="submission" date="2017-12" db="EMBL/GenBank/DDBJ databases">
        <title>Phylogenetic diversity of female urinary microbiome.</title>
        <authorList>
            <person name="Thomas-White K."/>
            <person name="Wolfe A.J."/>
        </authorList>
    </citation>
    <scope>NUCLEOTIDE SEQUENCE [LARGE SCALE GENOMIC DNA]</scope>
    <source>
        <strain evidence="2 3">UMB0119</strain>
    </source>
</reference>
<proteinExistence type="predicted"/>
<dbReference type="EMBL" id="PKGS01000001">
    <property type="protein sequence ID" value="PKZ17314.1"/>
    <property type="molecule type" value="Genomic_DNA"/>
</dbReference>
<dbReference type="AlphaFoldDB" id="A0A2I1MB10"/>